<sequence>ELVNANANSPQETILKKDNHHSARSNSVQPEDINWQQNNRQNNCKTSFKMRNIEKKGYYTIACEDLEKLKRERSVEEDIKLSQTQKKIKVIFRRLKRARKLNRIHTLVYAYYLGEILENTCGKKNKNNDNQNDFDNNLQIDSWRISTTEEELSQDNDVENGLFQDTYTMQTPIILTVDQQNENYELTFQPNINYQSLPNYSGDHSIINNQLQQQLQNALEFSIYFDQQIQIPNISQAYTTIEQPTQIENMIVPHNNQHFHESTY</sequence>
<reference evidence="2 3" key="1">
    <citation type="submission" date="2021-06" db="EMBL/GenBank/DDBJ databases">
        <authorList>
            <person name="Kallberg Y."/>
            <person name="Tangrot J."/>
            <person name="Rosling A."/>
        </authorList>
    </citation>
    <scope>NUCLEOTIDE SEQUENCE [LARGE SCALE GENOMIC DNA]</scope>
    <source>
        <strain evidence="2 3">120-4 pot B 10/14</strain>
    </source>
</reference>
<gene>
    <name evidence="2" type="ORF">GMARGA_LOCUS27366</name>
</gene>
<evidence type="ECO:0000256" key="1">
    <source>
        <dbReference type="SAM" id="MobiDB-lite"/>
    </source>
</evidence>
<proteinExistence type="predicted"/>
<feature type="compositionally biased region" description="Polar residues" evidence="1">
    <location>
        <begin position="1"/>
        <end position="12"/>
    </location>
</feature>
<feature type="region of interest" description="Disordered" evidence="1">
    <location>
        <begin position="1"/>
        <end position="33"/>
    </location>
</feature>
<dbReference type="EMBL" id="CAJVQB010033357">
    <property type="protein sequence ID" value="CAG8819658.1"/>
    <property type="molecule type" value="Genomic_DNA"/>
</dbReference>
<accession>A0ABN7W7N7</accession>
<name>A0ABN7W7N7_GIGMA</name>
<dbReference type="Proteomes" id="UP000789901">
    <property type="component" value="Unassembled WGS sequence"/>
</dbReference>
<evidence type="ECO:0000313" key="3">
    <source>
        <dbReference type="Proteomes" id="UP000789901"/>
    </source>
</evidence>
<protein>
    <submittedName>
        <fullName evidence="2">43984_t:CDS:1</fullName>
    </submittedName>
</protein>
<organism evidence="2 3">
    <name type="scientific">Gigaspora margarita</name>
    <dbReference type="NCBI Taxonomy" id="4874"/>
    <lineage>
        <taxon>Eukaryota</taxon>
        <taxon>Fungi</taxon>
        <taxon>Fungi incertae sedis</taxon>
        <taxon>Mucoromycota</taxon>
        <taxon>Glomeromycotina</taxon>
        <taxon>Glomeromycetes</taxon>
        <taxon>Diversisporales</taxon>
        <taxon>Gigasporaceae</taxon>
        <taxon>Gigaspora</taxon>
    </lineage>
</organism>
<evidence type="ECO:0000313" key="2">
    <source>
        <dbReference type="EMBL" id="CAG8819658.1"/>
    </source>
</evidence>
<feature type="non-terminal residue" evidence="2">
    <location>
        <position position="1"/>
    </location>
</feature>
<keyword evidence="3" id="KW-1185">Reference proteome</keyword>
<feature type="compositionally biased region" description="Polar residues" evidence="1">
    <location>
        <begin position="24"/>
        <end position="33"/>
    </location>
</feature>
<comment type="caution">
    <text evidence="2">The sequence shown here is derived from an EMBL/GenBank/DDBJ whole genome shotgun (WGS) entry which is preliminary data.</text>
</comment>